<dbReference type="Proteomes" id="UP000011158">
    <property type="component" value="Segment"/>
</dbReference>
<reference evidence="1 2" key="1">
    <citation type="journal article" date="2013" name="Arch. Virol.">
        <title>Genomic analysis of bacteriophage PBECO4 infecting Escherichia coli O157:H7.</title>
        <authorList>
            <person name="Kim M.S."/>
            <person name="Hong S.S."/>
            <person name="Park K."/>
            <person name="Myung H."/>
        </authorList>
    </citation>
    <scope>NUCLEOTIDE SEQUENCE [LARGE SCALE GENOMIC DNA]</scope>
</reference>
<accession>L7TPH7</accession>
<dbReference type="EMBL" id="KC295538">
    <property type="protein sequence ID" value="AGC34815.1"/>
    <property type="molecule type" value="Genomic_DNA"/>
</dbReference>
<proteinExistence type="predicted"/>
<sequence length="245" mass="29038">MCEMLDRIRFATEMANELNMANFQMLTSVMAEHACAYSVSGVQCGQENMLADVYSEVQSKQYSVKTYKDKFVSLYMNEDIAEDRKFTDFIIERRVSGVSNPNASSEEVFAEVLKDIYENELKSKNHYNVRETNTVLLGYDEDEEYYYFRMTEVPFEYKSPYTTTVKEFTEKSKNFMKHEGNRCSINGYDENGIHIYEWVHPNCQTYTRCLKKRYNLEEHESFYFKVKKQSYTRPADSELMGMIYF</sequence>
<dbReference type="GeneID" id="24642868"/>
<dbReference type="KEGG" id="vg:24642868"/>
<name>L7TPH7_9CAUD</name>
<protein>
    <submittedName>
        <fullName evidence="1">Uncharacterized protein</fullName>
    </submittedName>
</protein>
<keyword evidence="2" id="KW-1185">Reference proteome</keyword>
<organism evidence="1 2">
    <name type="scientific">Escherichia phage PBECO4</name>
    <dbReference type="NCBI Taxonomy" id="1273738"/>
    <lineage>
        <taxon>Viruses</taxon>
        <taxon>Duplodnaviria</taxon>
        <taxon>Heunggongvirae</taxon>
        <taxon>Uroviricota</taxon>
        <taxon>Caudoviricetes</taxon>
        <taxon>Asteriusvirus</taxon>
        <taxon>Asteriusvirus PBECO4</taxon>
    </lineage>
</organism>
<dbReference type="RefSeq" id="YP_009150449.1">
    <property type="nucleotide sequence ID" value="NC_027364.1"/>
</dbReference>
<evidence type="ECO:0000313" key="2">
    <source>
        <dbReference type="Proteomes" id="UP000011158"/>
    </source>
</evidence>
<evidence type="ECO:0000313" key="1">
    <source>
        <dbReference type="EMBL" id="AGC34815.1"/>
    </source>
</evidence>